<keyword evidence="9 16" id="KW-0378">Hydrolase</keyword>
<dbReference type="GO" id="GO:0006302">
    <property type="term" value="P:double-strand break repair"/>
    <property type="evidence" value="ECO:0007669"/>
    <property type="project" value="TreeGrafter"/>
</dbReference>
<evidence type="ECO:0000256" key="13">
    <source>
        <dbReference type="ARBA" id="ARBA00023204"/>
    </source>
</evidence>
<dbReference type="InterPro" id="IPR002298">
    <property type="entry name" value="DNA_polymerase_A"/>
</dbReference>
<keyword evidence="10 16" id="KW-0269">Exonuclease</keyword>
<dbReference type="AlphaFoldDB" id="U5CSQ6"/>
<evidence type="ECO:0000313" key="19">
    <source>
        <dbReference type="EMBL" id="ERM92993.1"/>
    </source>
</evidence>
<dbReference type="InterPro" id="IPR036279">
    <property type="entry name" value="5-3_exonuclease_C_sf"/>
</dbReference>
<comment type="catalytic activity">
    <reaction evidence="14 16">
        <text>DNA(n) + a 2'-deoxyribonucleoside 5'-triphosphate = DNA(n+1) + diphosphate</text>
        <dbReference type="Rhea" id="RHEA:22508"/>
        <dbReference type="Rhea" id="RHEA-COMP:17339"/>
        <dbReference type="Rhea" id="RHEA-COMP:17340"/>
        <dbReference type="ChEBI" id="CHEBI:33019"/>
        <dbReference type="ChEBI" id="CHEBI:61560"/>
        <dbReference type="ChEBI" id="CHEBI:173112"/>
        <dbReference type="EC" id="2.7.7.7"/>
    </reaction>
</comment>
<keyword evidence="13 16" id="KW-0234">DNA repair</keyword>
<dbReference type="CDD" id="cd08637">
    <property type="entry name" value="DNA_pol_A_pol_I_C"/>
    <property type="match status" value="1"/>
</dbReference>
<dbReference type="CDD" id="cd09859">
    <property type="entry name" value="PIN_53EXO"/>
    <property type="match status" value="1"/>
</dbReference>
<dbReference type="EC" id="2.7.7.7" evidence="2 15"/>
<dbReference type="InterPro" id="IPR029060">
    <property type="entry name" value="PIN-like_dom_sf"/>
</dbReference>
<dbReference type="Proteomes" id="UP000016856">
    <property type="component" value="Unassembled WGS sequence"/>
</dbReference>
<organism evidence="19 20">
    <name type="scientific">Caldanaerobacter subterraneus subsp. yonseiensis KB-1</name>
    <dbReference type="NCBI Taxonomy" id="1388761"/>
    <lineage>
        <taxon>Bacteria</taxon>
        <taxon>Bacillati</taxon>
        <taxon>Bacillota</taxon>
        <taxon>Clostridia</taxon>
        <taxon>Thermoanaerobacterales</taxon>
        <taxon>Thermoanaerobacteraceae</taxon>
        <taxon>Caldanaerobacter</taxon>
    </lineage>
</organism>
<dbReference type="SUPFAM" id="SSF88723">
    <property type="entry name" value="PIN domain-like"/>
    <property type="match status" value="1"/>
</dbReference>
<evidence type="ECO:0000256" key="1">
    <source>
        <dbReference type="ARBA" id="ARBA00007705"/>
    </source>
</evidence>
<dbReference type="EMBL" id="AXDC01000003">
    <property type="protein sequence ID" value="ERM92993.1"/>
    <property type="molecule type" value="Genomic_DNA"/>
</dbReference>
<evidence type="ECO:0000256" key="2">
    <source>
        <dbReference type="ARBA" id="ARBA00012417"/>
    </source>
</evidence>
<comment type="subunit">
    <text evidence="16">Single-chain monomer with multiple functions.</text>
</comment>
<evidence type="ECO:0000256" key="8">
    <source>
        <dbReference type="ARBA" id="ARBA00022763"/>
    </source>
</evidence>
<dbReference type="Gene3D" id="1.20.1060.10">
    <property type="entry name" value="Taq DNA Polymerase, Chain T, domain 4"/>
    <property type="match status" value="1"/>
</dbReference>
<evidence type="ECO:0000256" key="4">
    <source>
        <dbReference type="ARBA" id="ARBA00022679"/>
    </source>
</evidence>
<evidence type="ECO:0000256" key="11">
    <source>
        <dbReference type="ARBA" id="ARBA00022932"/>
    </source>
</evidence>
<proteinExistence type="inferred from homology"/>
<dbReference type="SMART" id="SM00279">
    <property type="entry name" value="HhH2"/>
    <property type="match status" value="1"/>
</dbReference>
<dbReference type="InterPro" id="IPR036397">
    <property type="entry name" value="RNaseH_sf"/>
</dbReference>
<evidence type="ECO:0000256" key="16">
    <source>
        <dbReference type="RuleBase" id="RU004460"/>
    </source>
</evidence>
<gene>
    <name evidence="16" type="primary">polA</name>
    <name evidence="19" type="ORF">O163_01640</name>
</gene>
<dbReference type="Pfam" id="PF01367">
    <property type="entry name" value="5_3_exonuc"/>
    <property type="match status" value="1"/>
</dbReference>
<dbReference type="Pfam" id="PF22619">
    <property type="entry name" value="DNA_polI_exo1"/>
    <property type="match status" value="1"/>
</dbReference>
<dbReference type="InterPro" id="IPR043502">
    <property type="entry name" value="DNA/RNA_pol_sf"/>
</dbReference>
<dbReference type="GO" id="GO:0006261">
    <property type="term" value="P:DNA-templated DNA replication"/>
    <property type="evidence" value="ECO:0007669"/>
    <property type="project" value="UniProtKB-UniRule"/>
</dbReference>
<dbReference type="Gene3D" id="3.30.420.10">
    <property type="entry name" value="Ribonuclease H-like superfamily/Ribonuclease H"/>
    <property type="match status" value="1"/>
</dbReference>
<dbReference type="InterPro" id="IPR008918">
    <property type="entry name" value="HhH2"/>
</dbReference>
<name>U5CSQ6_CALSX</name>
<dbReference type="InterPro" id="IPR020046">
    <property type="entry name" value="5-3_exonucl_a-hlix_arch_N"/>
</dbReference>
<dbReference type="FunFam" id="1.20.1060.10:FF:000001">
    <property type="entry name" value="DNA polymerase I"/>
    <property type="match status" value="1"/>
</dbReference>
<dbReference type="SMART" id="SM00475">
    <property type="entry name" value="53EXOc"/>
    <property type="match status" value="1"/>
</dbReference>
<keyword evidence="4 16" id="KW-0808">Transferase</keyword>
<dbReference type="NCBIfam" id="TIGR00593">
    <property type="entry name" value="pola"/>
    <property type="match status" value="1"/>
</dbReference>
<dbReference type="GO" id="GO:0003677">
    <property type="term" value="F:DNA binding"/>
    <property type="evidence" value="ECO:0007669"/>
    <property type="project" value="UniProtKB-UniRule"/>
</dbReference>
<dbReference type="FunFam" id="1.10.150.20:FF:000003">
    <property type="entry name" value="DNA polymerase I"/>
    <property type="match status" value="1"/>
</dbReference>
<dbReference type="PRINTS" id="PR00868">
    <property type="entry name" value="DNAPOLI"/>
</dbReference>
<keyword evidence="8 16" id="KW-0227">DNA damage</keyword>
<dbReference type="InterPro" id="IPR001098">
    <property type="entry name" value="DNA-dir_DNA_pol_A_palm_dom"/>
</dbReference>
<keyword evidence="11 16" id="KW-0239">DNA-directed DNA polymerase</keyword>
<comment type="similarity">
    <text evidence="1 16">Belongs to the DNA polymerase type-A family.</text>
</comment>
<dbReference type="SMART" id="SM00482">
    <property type="entry name" value="POLAc"/>
    <property type="match status" value="1"/>
</dbReference>
<comment type="function">
    <text evidence="16">In addition to polymerase activity, this DNA polymerase exhibits 5'-3' exonuclease activity.</text>
</comment>
<protein>
    <recommendedName>
        <fullName evidence="3 15">DNA polymerase I</fullName>
        <ecNumber evidence="2 15">2.7.7.7</ecNumber>
    </recommendedName>
</protein>
<dbReference type="PATRIC" id="fig|1388761.3.peg.325"/>
<dbReference type="InterPro" id="IPR019760">
    <property type="entry name" value="DNA-dir_DNA_pol_A_CS"/>
</dbReference>
<dbReference type="Gene3D" id="1.10.150.20">
    <property type="entry name" value="5' to 3' exonuclease, C-terminal subdomain"/>
    <property type="match status" value="2"/>
</dbReference>
<dbReference type="Pfam" id="PF00476">
    <property type="entry name" value="DNA_pol_A"/>
    <property type="match status" value="1"/>
</dbReference>
<dbReference type="Pfam" id="PF02739">
    <property type="entry name" value="5_3_exonuc_N"/>
    <property type="match status" value="1"/>
</dbReference>
<evidence type="ECO:0000256" key="14">
    <source>
        <dbReference type="ARBA" id="ARBA00049244"/>
    </source>
</evidence>
<dbReference type="InterPro" id="IPR054690">
    <property type="entry name" value="DNA_polI_exonuclease"/>
</dbReference>
<evidence type="ECO:0000256" key="5">
    <source>
        <dbReference type="ARBA" id="ARBA00022695"/>
    </source>
</evidence>
<dbReference type="InterPro" id="IPR012337">
    <property type="entry name" value="RNaseH-like_sf"/>
</dbReference>
<dbReference type="InterPro" id="IPR020045">
    <property type="entry name" value="DNA_polI_H3TH"/>
</dbReference>
<keyword evidence="7" id="KW-0540">Nuclease</keyword>
<dbReference type="PANTHER" id="PTHR10133">
    <property type="entry name" value="DNA POLYMERASE I"/>
    <property type="match status" value="1"/>
</dbReference>
<comment type="caution">
    <text evidence="19">The sequence shown here is derived from an EMBL/GenBank/DDBJ whole genome shotgun (WGS) entry which is preliminary data.</text>
</comment>
<reference evidence="19 20" key="1">
    <citation type="journal article" date="2013" name="Genome Announc.">
        <title>Draft Genome Sequence of an Anaerobic and Extremophilic Bacterium, Caldanaerobacter yonseiensis, Isolated from a Geothermal Hot Stream.</title>
        <authorList>
            <person name="Lee S.J."/>
            <person name="Lee Y.J."/>
            <person name="Park G.S."/>
            <person name="Kim B.C."/>
            <person name="Lee S.J."/>
            <person name="Shin J.H."/>
            <person name="Lee D.W."/>
        </authorList>
    </citation>
    <scope>NUCLEOTIDE SEQUENCE [LARGE SCALE GENOMIC DNA]</scope>
    <source>
        <strain evidence="19 20">KB-1</strain>
    </source>
</reference>
<dbReference type="GO" id="GO:0003887">
    <property type="term" value="F:DNA-directed DNA polymerase activity"/>
    <property type="evidence" value="ECO:0007669"/>
    <property type="project" value="UniProtKB-UniRule"/>
</dbReference>
<dbReference type="FunFam" id="1.10.150.20:FF:000002">
    <property type="entry name" value="DNA polymerase I"/>
    <property type="match status" value="1"/>
</dbReference>
<dbReference type="InterPro" id="IPR018320">
    <property type="entry name" value="DNA_polymerase_1"/>
</dbReference>
<evidence type="ECO:0000259" key="17">
    <source>
        <dbReference type="SMART" id="SM00475"/>
    </source>
</evidence>
<evidence type="ECO:0000256" key="10">
    <source>
        <dbReference type="ARBA" id="ARBA00022839"/>
    </source>
</evidence>
<dbReference type="SUPFAM" id="SSF56672">
    <property type="entry name" value="DNA/RNA polymerases"/>
    <property type="match status" value="1"/>
</dbReference>
<dbReference type="PANTHER" id="PTHR10133:SF27">
    <property type="entry name" value="DNA POLYMERASE NU"/>
    <property type="match status" value="1"/>
</dbReference>
<accession>U5CSQ6</accession>
<dbReference type="Gene3D" id="3.30.70.370">
    <property type="match status" value="1"/>
</dbReference>
<dbReference type="CDD" id="cd09898">
    <property type="entry name" value="H3TH_53EXO"/>
    <property type="match status" value="1"/>
</dbReference>
<dbReference type="SUPFAM" id="SSF47807">
    <property type="entry name" value="5' to 3' exonuclease, C-terminal subdomain"/>
    <property type="match status" value="1"/>
</dbReference>
<dbReference type="GO" id="GO:0008409">
    <property type="term" value="F:5'-3' exonuclease activity"/>
    <property type="evidence" value="ECO:0007669"/>
    <property type="project" value="UniProtKB-UniRule"/>
</dbReference>
<evidence type="ECO:0000256" key="9">
    <source>
        <dbReference type="ARBA" id="ARBA00022801"/>
    </source>
</evidence>
<evidence type="ECO:0000313" key="20">
    <source>
        <dbReference type="Proteomes" id="UP000016856"/>
    </source>
</evidence>
<evidence type="ECO:0000259" key="18">
    <source>
        <dbReference type="SMART" id="SM00482"/>
    </source>
</evidence>
<feature type="domain" description="DNA-directed DNA polymerase family A palm" evidence="18">
    <location>
        <begin position="653"/>
        <end position="860"/>
    </location>
</feature>
<evidence type="ECO:0000256" key="12">
    <source>
        <dbReference type="ARBA" id="ARBA00023125"/>
    </source>
</evidence>
<evidence type="ECO:0000256" key="3">
    <source>
        <dbReference type="ARBA" id="ARBA00020311"/>
    </source>
</evidence>
<dbReference type="NCBIfam" id="NF004397">
    <property type="entry name" value="PRK05755.1"/>
    <property type="match status" value="1"/>
</dbReference>
<evidence type="ECO:0000256" key="7">
    <source>
        <dbReference type="ARBA" id="ARBA00022722"/>
    </source>
</evidence>
<dbReference type="CDD" id="cd06140">
    <property type="entry name" value="DNA_polA_I_Bacillus_like_exo"/>
    <property type="match status" value="1"/>
</dbReference>
<evidence type="ECO:0000256" key="15">
    <source>
        <dbReference type="NCBIfam" id="TIGR00593"/>
    </source>
</evidence>
<keyword evidence="6 16" id="KW-0235">DNA replication</keyword>
<evidence type="ECO:0000256" key="6">
    <source>
        <dbReference type="ARBA" id="ARBA00022705"/>
    </source>
</evidence>
<dbReference type="Gene3D" id="3.40.50.1010">
    <property type="entry name" value="5'-nuclease"/>
    <property type="match status" value="1"/>
</dbReference>
<feature type="domain" description="5'-3' exonuclease" evidence="17">
    <location>
        <begin position="27"/>
        <end position="285"/>
    </location>
</feature>
<keyword evidence="5 16" id="KW-0548">Nucleotidyltransferase</keyword>
<keyword evidence="12 16" id="KW-0238">DNA-binding</keyword>
<dbReference type="PROSITE" id="PS00447">
    <property type="entry name" value="DNA_POLYMERASE_A"/>
    <property type="match status" value="1"/>
</dbReference>
<sequence length="896" mass="104036">MTIYIFFFCGILKYIKEKKLNGSGLMAKFLLIDGSSLMYRAYYALPMLTTSEGLHTNALYGFTMMLIKLLEEEKPDYVAIAFDKKAPTFRHKEFKEYKATRQAMPEELSEQVELLKEVIDGFNIKTLELEGYEADDIIGTVSKMAEEKGMEVVIVTGDRDALQLISPRVKVKISKKGITQMEEFDEKAVLERYEITPQQFVDLKGLMGDKSDNIPGIPNIGEKTAIKLLKEFGSVENLLENISKLSGKIKETIEANRELAVMSKRLATINRNIPLEIDFEEYRLKEFNYKKLWDLFNKLEFYSLLDSIKKEGEEVIPTVSIRKWEKVDIKEVPRLLESAKNVAFYPLIYEGDVKKIAFSFDGTTLYSDVERLEDLREIFEREDCEFVSHEIKDFLVKLSYKGIECKSKYLDTAIMAYLLNPSESNYDLDRVLKKYLKVDVLSHEEVFGKGKDRRRYEEVSEEVMAEYICGRCNHLFELKDKLMSFIEEMDMKKLLLEIEMPLVEVLKSMEVDGFTLDRNVLKELSEKIDERISEILDKIYKEAGYQFNVNSPKQLGEFLFEKLNLPVIKKTKTGYSTDSEVLEQLTAYNDIVSEIIEYRQLTKLKSTYIEGFLPLMDENDRVHSNFKQMVAATGRISSTEPNLQNIPVREEFGRQIRRAFIPRTKDGYIVSADYSQIELRVLAHLSEDEKLIEAFMNNEDIHLRTASEVFKVPPQNVTPEMRRAAKVVNFGIIYGISDYGLAKDLKISRKEAKEYIDNYFEKYKGVKEYIEKVIRFAKENGYVTTIMNRRRYIPEINSRNFTQRSQAERLAMNTPIQGSAADIIKMAMVKVYQEFKRLNLKSRLILQVHDELVVDTYKDELELVKEILKENMENVIKLKVPLVVEIGVGPNWFLAK</sequence>
<dbReference type="FunFam" id="3.40.50.1010:FF:000001">
    <property type="entry name" value="DNA polymerase I"/>
    <property type="match status" value="1"/>
</dbReference>
<dbReference type="SUPFAM" id="SSF53098">
    <property type="entry name" value="Ribonuclease H-like"/>
    <property type="match status" value="1"/>
</dbReference>
<dbReference type="InterPro" id="IPR002421">
    <property type="entry name" value="5-3_exonuclease"/>
</dbReference>